<dbReference type="EMBL" id="BNBI01000023">
    <property type="protein sequence ID" value="GHF33304.1"/>
    <property type="molecule type" value="Genomic_DNA"/>
</dbReference>
<proteinExistence type="predicted"/>
<sequence>MRLRQALATAALSGTLALGATTVPAQASESKAAFDYVLSTTNGSASVYVNRDSGGGWQVCDDDSDGMRAIAEVRYSTQVLRLQTTSGYGSCSSEQYLYPRPVYGAKISVKVWVQDGANGTPRYPNSGTYTW</sequence>
<gene>
    <name evidence="2" type="ORF">GCM10018772_68660</name>
</gene>
<evidence type="ECO:0008006" key="4">
    <source>
        <dbReference type="Google" id="ProtNLM"/>
    </source>
</evidence>
<dbReference type="Proteomes" id="UP000630718">
    <property type="component" value="Unassembled WGS sequence"/>
</dbReference>
<evidence type="ECO:0000313" key="3">
    <source>
        <dbReference type="Proteomes" id="UP000630718"/>
    </source>
</evidence>
<feature type="chain" id="PRO_5037250620" description="Secreted protein" evidence="1">
    <location>
        <begin position="28"/>
        <end position="131"/>
    </location>
</feature>
<feature type="signal peptide" evidence="1">
    <location>
        <begin position="1"/>
        <end position="27"/>
    </location>
</feature>
<evidence type="ECO:0000256" key="1">
    <source>
        <dbReference type="SAM" id="SignalP"/>
    </source>
</evidence>
<reference evidence="2" key="2">
    <citation type="submission" date="2020-09" db="EMBL/GenBank/DDBJ databases">
        <authorList>
            <person name="Sun Q."/>
            <person name="Ohkuma M."/>
        </authorList>
    </citation>
    <scope>NUCLEOTIDE SEQUENCE</scope>
    <source>
        <strain evidence="2">JCM 4477</strain>
    </source>
</reference>
<dbReference type="AlphaFoldDB" id="A0A919EBD4"/>
<name>A0A919EBD4_9ACTN</name>
<keyword evidence="1" id="KW-0732">Signal</keyword>
<keyword evidence="3" id="KW-1185">Reference proteome</keyword>
<organism evidence="2 3">
    <name type="scientific">Streptomyces fumanus</name>
    <dbReference type="NCBI Taxonomy" id="67302"/>
    <lineage>
        <taxon>Bacteria</taxon>
        <taxon>Bacillati</taxon>
        <taxon>Actinomycetota</taxon>
        <taxon>Actinomycetes</taxon>
        <taxon>Kitasatosporales</taxon>
        <taxon>Streptomycetaceae</taxon>
        <taxon>Streptomyces</taxon>
    </lineage>
</organism>
<evidence type="ECO:0000313" key="2">
    <source>
        <dbReference type="EMBL" id="GHF33304.1"/>
    </source>
</evidence>
<accession>A0A919EBD4</accession>
<protein>
    <recommendedName>
        <fullName evidence="4">Secreted protein</fullName>
    </recommendedName>
</protein>
<comment type="caution">
    <text evidence="2">The sequence shown here is derived from an EMBL/GenBank/DDBJ whole genome shotgun (WGS) entry which is preliminary data.</text>
</comment>
<reference evidence="2" key="1">
    <citation type="journal article" date="2014" name="Int. J. Syst. Evol. Microbiol.">
        <title>Complete genome sequence of Corynebacterium casei LMG S-19264T (=DSM 44701T), isolated from a smear-ripened cheese.</title>
        <authorList>
            <consortium name="US DOE Joint Genome Institute (JGI-PGF)"/>
            <person name="Walter F."/>
            <person name="Albersmeier A."/>
            <person name="Kalinowski J."/>
            <person name="Ruckert C."/>
        </authorList>
    </citation>
    <scope>NUCLEOTIDE SEQUENCE</scope>
    <source>
        <strain evidence="2">JCM 4477</strain>
    </source>
</reference>